<evidence type="ECO:0000259" key="2">
    <source>
        <dbReference type="Pfam" id="PF13545"/>
    </source>
</evidence>
<dbReference type="RefSeq" id="WP_359212322.1">
    <property type="nucleotide sequence ID" value="NZ_JBEZAM010000041.1"/>
</dbReference>
<dbReference type="SUPFAM" id="SSF46785">
    <property type="entry name" value="Winged helix' DNA-binding domain"/>
    <property type="match status" value="1"/>
</dbReference>
<sequence length="159" mass="17400">MSDSPVPGFRNPDAFEVLPNACLNTTARDVFDILQARQEPCGLVRIRQTDLAKRLNISQAAVSRAIGQLKDKGLLNGRHRQGSVLIHPLFAAYESLAHMLNHLSDPDTFVWPLNFPTGNIRPPRTSDARTNTGFDPNPDPDGGEDAPAPETRPNLRLAG</sequence>
<evidence type="ECO:0000313" key="4">
    <source>
        <dbReference type="Proteomes" id="UP001551210"/>
    </source>
</evidence>
<dbReference type="InterPro" id="IPR011991">
    <property type="entry name" value="ArsR-like_HTH"/>
</dbReference>
<dbReference type="Proteomes" id="UP001551210">
    <property type="component" value="Unassembled WGS sequence"/>
</dbReference>
<evidence type="ECO:0000256" key="1">
    <source>
        <dbReference type="SAM" id="MobiDB-lite"/>
    </source>
</evidence>
<gene>
    <name evidence="3" type="ORF">AB0A76_24940</name>
</gene>
<accession>A0ABV3D1R5</accession>
<evidence type="ECO:0000313" key="3">
    <source>
        <dbReference type="EMBL" id="MEU7296414.1"/>
    </source>
</evidence>
<name>A0ABV3D1R5_STREX</name>
<dbReference type="Pfam" id="PF13545">
    <property type="entry name" value="HTH_Crp_2"/>
    <property type="match status" value="1"/>
</dbReference>
<dbReference type="InterPro" id="IPR036388">
    <property type="entry name" value="WH-like_DNA-bd_sf"/>
</dbReference>
<dbReference type="EMBL" id="JBEZAM010000041">
    <property type="protein sequence ID" value="MEU7296414.1"/>
    <property type="molecule type" value="Genomic_DNA"/>
</dbReference>
<dbReference type="InterPro" id="IPR012318">
    <property type="entry name" value="HTH_CRP"/>
</dbReference>
<reference evidence="3 4" key="1">
    <citation type="submission" date="2024-06" db="EMBL/GenBank/DDBJ databases">
        <title>The Natural Products Discovery Center: Release of the First 8490 Sequenced Strains for Exploring Actinobacteria Biosynthetic Diversity.</title>
        <authorList>
            <person name="Kalkreuter E."/>
            <person name="Kautsar S.A."/>
            <person name="Yang D."/>
            <person name="Bader C.D."/>
            <person name="Teijaro C.N."/>
            <person name="Fluegel L."/>
            <person name="Davis C.M."/>
            <person name="Simpson J.R."/>
            <person name="Lauterbach L."/>
            <person name="Steele A.D."/>
            <person name="Gui C."/>
            <person name="Meng S."/>
            <person name="Li G."/>
            <person name="Viehrig K."/>
            <person name="Ye F."/>
            <person name="Su P."/>
            <person name="Kiefer A.F."/>
            <person name="Nichols A."/>
            <person name="Cepeda A.J."/>
            <person name="Yan W."/>
            <person name="Fan B."/>
            <person name="Jiang Y."/>
            <person name="Adhikari A."/>
            <person name="Zheng C.-J."/>
            <person name="Schuster L."/>
            <person name="Cowan T.M."/>
            <person name="Smanski M.J."/>
            <person name="Chevrette M.G."/>
            <person name="De Carvalho L.P.S."/>
            <person name="Shen B."/>
        </authorList>
    </citation>
    <scope>NUCLEOTIDE SEQUENCE [LARGE SCALE GENOMIC DNA]</scope>
    <source>
        <strain evidence="3 4">NPDC045705</strain>
    </source>
</reference>
<proteinExistence type="predicted"/>
<keyword evidence="4" id="KW-1185">Reference proteome</keyword>
<protein>
    <submittedName>
        <fullName evidence="3">Helix-turn-helix domain-containing protein</fullName>
    </submittedName>
</protein>
<dbReference type="CDD" id="cd00090">
    <property type="entry name" value="HTH_ARSR"/>
    <property type="match status" value="1"/>
</dbReference>
<organism evidence="3 4">
    <name type="scientific">Streptomyces exfoliatus</name>
    <name type="common">Streptomyces hydrogenans</name>
    <dbReference type="NCBI Taxonomy" id="1905"/>
    <lineage>
        <taxon>Bacteria</taxon>
        <taxon>Bacillati</taxon>
        <taxon>Actinomycetota</taxon>
        <taxon>Actinomycetes</taxon>
        <taxon>Kitasatosporales</taxon>
        <taxon>Streptomycetaceae</taxon>
        <taxon>Streptomyces</taxon>
    </lineage>
</organism>
<feature type="region of interest" description="Disordered" evidence="1">
    <location>
        <begin position="118"/>
        <end position="159"/>
    </location>
</feature>
<comment type="caution">
    <text evidence="3">The sequence shown here is derived from an EMBL/GenBank/DDBJ whole genome shotgun (WGS) entry which is preliminary data.</text>
</comment>
<dbReference type="InterPro" id="IPR036390">
    <property type="entry name" value="WH_DNA-bd_sf"/>
</dbReference>
<feature type="domain" description="HTH crp-type" evidence="2">
    <location>
        <begin position="42"/>
        <end position="86"/>
    </location>
</feature>
<dbReference type="Gene3D" id="1.10.10.10">
    <property type="entry name" value="Winged helix-like DNA-binding domain superfamily/Winged helix DNA-binding domain"/>
    <property type="match status" value="1"/>
</dbReference>